<protein>
    <submittedName>
        <fullName evidence="9">Unannotated protein</fullName>
    </submittedName>
</protein>
<dbReference type="Gene3D" id="1.10.510.10">
    <property type="entry name" value="Transferase(Phosphotransferase) domain 1"/>
    <property type="match status" value="1"/>
</dbReference>
<dbReference type="PANTHER" id="PTHR43289:SF34">
    <property type="entry name" value="SERINE_THREONINE-PROTEIN KINASE YBDM-RELATED"/>
    <property type="match status" value="1"/>
</dbReference>
<proteinExistence type="predicted"/>
<keyword evidence="3" id="KW-0547">Nucleotide-binding</keyword>
<dbReference type="PANTHER" id="PTHR43289">
    <property type="entry name" value="MITOGEN-ACTIVATED PROTEIN KINASE KINASE KINASE 20-RELATED"/>
    <property type="match status" value="1"/>
</dbReference>
<feature type="domain" description="Protein kinase" evidence="7">
    <location>
        <begin position="13"/>
        <end position="278"/>
    </location>
</feature>
<dbReference type="Pfam" id="PF00069">
    <property type="entry name" value="Pkinase"/>
    <property type="match status" value="1"/>
</dbReference>
<dbReference type="EMBL" id="CAFBPV010000026">
    <property type="protein sequence ID" value="CAB5028576.1"/>
    <property type="molecule type" value="Genomic_DNA"/>
</dbReference>
<dbReference type="GO" id="GO:0005524">
    <property type="term" value="F:ATP binding"/>
    <property type="evidence" value="ECO:0007669"/>
    <property type="project" value="UniProtKB-KW"/>
</dbReference>
<dbReference type="CDD" id="cd06577">
    <property type="entry name" value="PASTA_pknB"/>
    <property type="match status" value="4"/>
</dbReference>
<keyword evidence="6" id="KW-0472">Membrane</keyword>
<dbReference type="GO" id="GO:0004674">
    <property type="term" value="F:protein serine/threonine kinase activity"/>
    <property type="evidence" value="ECO:0007669"/>
    <property type="project" value="UniProtKB-KW"/>
</dbReference>
<dbReference type="Gene3D" id="3.30.10.20">
    <property type="match status" value="4"/>
</dbReference>
<evidence type="ECO:0000256" key="3">
    <source>
        <dbReference type="ARBA" id="ARBA00022741"/>
    </source>
</evidence>
<dbReference type="FunFam" id="3.30.200.20:FF:000035">
    <property type="entry name" value="Serine/threonine protein kinase Stk1"/>
    <property type="match status" value="1"/>
</dbReference>
<keyword evidence="4" id="KW-0418">Kinase</keyword>
<dbReference type="PROSITE" id="PS00108">
    <property type="entry name" value="PROTEIN_KINASE_ST"/>
    <property type="match status" value="1"/>
</dbReference>
<evidence type="ECO:0000259" key="8">
    <source>
        <dbReference type="PROSITE" id="PS51178"/>
    </source>
</evidence>
<evidence type="ECO:0000256" key="6">
    <source>
        <dbReference type="SAM" id="Phobius"/>
    </source>
</evidence>
<dbReference type="Gene3D" id="3.30.200.20">
    <property type="entry name" value="Phosphorylase Kinase, domain 1"/>
    <property type="match status" value="1"/>
</dbReference>
<keyword evidence="6" id="KW-1133">Transmembrane helix</keyword>
<sequence length="630" mass="67482">MSDLSGELIDGRYQLITQIAQGGMASIYSAFDTRLDRKVAVKIMHPHLAQDEAFVNRFIREAKAAAALTHPNAVSVQDQGWNTNGVPAVFIVMEMVEGNTLREYLEESGKFSVAQTLQYLTAILGALAAAHKLGIIHRDIKPENILISNDGRIKIADFGLAHGALIGSTLTAESSVVLGSVSYLSPEQVQRGISDSRSDVYSTGILAYELLVGEKPFSGDSPIQIAYMHVNNRVPRVSQTRSDIPKELDDLIYAATSADPDERPRDAAIYLSGIQEIARRIDPKRNQLSLELDIPMQKISEKPSRMKKKSKPEPIREVTQEKSVREVTAGTKRRISKRVRRNRIIAAMLAVALGIGGWYVLIGPGARVVVPSVVGGTIDEANAALKPLGLSSKVIKKRFDEDIASGRILQSDPSGGGKIDEGGTVNLVLSKGQERYVIPVLTGLTPEAAIKIITSKPLKSAGIIEEFNSTIPKGLVISTDPSNGEKVKRDAPVTILVSKGVEEVALTTYVGQSADQAQNELTDAGFNVKSSFAYSETIAAGAVISQTPAGLVSAPKGSAITLVVSKGSKFVFIPNVYSIETAKATAALKDLGLKVKIRSIGKKSVKFVTNVSPKVGTKVLRGTVVTITVG</sequence>
<evidence type="ECO:0000259" key="7">
    <source>
        <dbReference type="PROSITE" id="PS50011"/>
    </source>
</evidence>
<dbReference type="FunFam" id="1.10.510.10:FF:000021">
    <property type="entry name" value="Serine/threonine protein kinase"/>
    <property type="match status" value="1"/>
</dbReference>
<dbReference type="AlphaFoldDB" id="A0A6J7RIF5"/>
<evidence type="ECO:0000313" key="9">
    <source>
        <dbReference type="EMBL" id="CAB5028576.1"/>
    </source>
</evidence>
<gene>
    <name evidence="9" type="ORF">UFOPK4165_00443</name>
</gene>
<dbReference type="NCBIfam" id="NF033483">
    <property type="entry name" value="PknB_PASTA_kin"/>
    <property type="match status" value="1"/>
</dbReference>
<keyword evidence="6" id="KW-0812">Transmembrane</keyword>
<feature type="domain" description="PASTA" evidence="8">
    <location>
        <begin position="432"/>
        <end position="499"/>
    </location>
</feature>
<dbReference type="SUPFAM" id="SSF56112">
    <property type="entry name" value="Protein kinase-like (PK-like)"/>
    <property type="match status" value="1"/>
</dbReference>
<dbReference type="InterPro" id="IPR005543">
    <property type="entry name" value="PASTA_dom"/>
</dbReference>
<feature type="domain" description="PASTA" evidence="8">
    <location>
        <begin position="365"/>
        <end position="431"/>
    </location>
</feature>
<organism evidence="9">
    <name type="scientific">freshwater metagenome</name>
    <dbReference type="NCBI Taxonomy" id="449393"/>
    <lineage>
        <taxon>unclassified sequences</taxon>
        <taxon>metagenomes</taxon>
        <taxon>ecological metagenomes</taxon>
    </lineage>
</organism>
<evidence type="ECO:0000256" key="2">
    <source>
        <dbReference type="ARBA" id="ARBA00022679"/>
    </source>
</evidence>
<evidence type="ECO:0000256" key="5">
    <source>
        <dbReference type="ARBA" id="ARBA00022840"/>
    </source>
</evidence>
<keyword evidence="5" id="KW-0067">ATP-binding</keyword>
<dbReference type="PROSITE" id="PS50011">
    <property type="entry name" value="PROTEIN_KINASE_DOM"/>
    <property type="match status" value="1"/>
</dbReference>
<feature type="domain" description="PASTA" evidence="8">
    <location>
        <begin position="567"/>
        <end position="630"/>
    </location>
</feature>
<dbReference type="InterPro" id="IPR011009">
    <property type="entry name" value="Kinase-like_dom_sf"/>
</dbReference>
<reference evidence="9" key="1">
    <citation type="submission" date="2020-05" db="EMBL/GenBank/DDBJ databases">
        <authorList>
            <person name="Chiriac C."/>
            <person name="Salcher M."/>
            <person name="Ghai R."/>
            <person name="Kavagutti S V."/>
        </authorList>
    </citation>
    <scope>NUCLEOTIDE SEQUENCE</scope>
</reference>
<dbReference type="PROSITE" id="PS51178">
    <property type="entry name" value="PASTA"/>
    <property type="match status" value="4"/>
</dbReference>
<evidence type="ECO:0000256" key="4">
    <source>
        <dbReference type="ARBA" id="ARBA00022777"/>
    </source>
</evidence>
<dbReference type="CDD" id="cd14014">
    <property type="entry name" value="STKc_PknB_like"/>
    <property type="match status" value="1"/>
</dbReference>
<dbReference type="InterPro" id="IPR000719">
    <property type="entry name" value="Prot_kinase_dom"/>
</dbReference>
<dbReference type="InterPro" id="IPR008271">
    <property type="entry name" value="Ser/Thr_kinase_AS"/>
</dbReference>
<feature type="transmembrane region" description="Helical" evidence="6">
    <location>
        <begin position="344"/>
        <end position="362"/>
    </location>
</feature>
<keyword evidence="1" id="KW-0723">Serine/threonine-protein kinase</keyword>
<dbReference type="SMART" id="SM00740">
    <property type="entry name" value="PASTA"/>
    <property type="match status" value="4"/>
</dbReference>
<keyword evidence="2" id="KW-0808">Transferase</keyword>
<evidence type="ECO:0000256" key="1">
    <source>
        <dbReference type="ARBA" id="ARBA00022527"/>
    </source>
</evidence>
<dbReference type="Pfam" id="PF03793">
    <property type="entry name" value="PASTA"/>
    <property type="match status" value="4"/>
</dbReference>
<feature type="domain" description="PASTA" evidence="8">
    <location>
        <begin position="500"/>
        <end position="566"/>
    </location>
</feature>
<dbReference type="SMART" id="SM00220">
    <property type="entry name" value="S_TKc"/>
    <property type="match status" value="1"/>
</dbReference>
<name>A0A6J7RIF5_9ZZZZ</name>
<accession>A0A6J7RIF5</accession>